<dbReference type="AlphaFoldDB" id="A0A8K0XSY0"/>
<gene>
    <name evidence="2" type="ORF">BXZ70DRAFT_922389</name>
</gene>
<evidence type="ECO:0008006" key="4">
    <source>
        <dbReference type="Google" id="ProtNLM"/>
    </source>
</evidence>
<proteinExistence type="predicted"/>
<evidence type="ECO:0000313" key="3">
    <source>
        <dbReference type="Proteomes" id="UP000813824"/>
    </source>
</evidence>
<organism evidence="2 3">
    <name type="scientific">Cristinia sonorae</name>
    <dbReference type="NCBI Taxonomy" id="1940300"/>
    <lineage>
        <taxon>Eukaryota</taxon>
        <taxon>Fungi</taxon>
        <taxon>Dikarya</taxon>
        <taxon>Basidiomycota</taxon>
        <taxon>Agaricomycotina</taxon>
        <taxon>Agaricomycetes</taxon>
        <taxon>Agaricomycetidae</taxon>
        <taxon>Agaricales</taxon>
        <taxon>Pleurotineae</taxon>
        <taxon>Stephanosporaceae</taxon>
        <taxon>Cristinia</taxon>
    </lineage>
</organism>
<evidence type="ECO:0000256" key="1">
    <source>
        <dbReference type="SAM" id="MobiDB-lite"/>
    </source>
</evidence>
<feature type="region of interest" description="Disordered" evidence="1">
    <location>
        <begin position="1"/>
        <end position="20"/>
    </location>
</feature>
<keyword evidence="3" id="KW-1185">Reference proteome</keyword>
<sequence length="180" mass="20126">MSSTQAPTDHERLSNGENTQAEARRGFFTYQSPLTRFPLLHSHSQRPFSGYAWQRSDTATTSDSTFGFYISNTFIDLRPLKVAATVKWFSDPSIRICQYEVPGGGECRDSNCSDLHLSQMSNTEPDDEETAQYLSSAVPQCAEMDAGKIRKALEETRQRRTANGNLEHRIAEALASLGVR</sequence>
<dbReference type="EMBL" id="JAEVFJ010000005">
    <property type="protein sequence ID" value="KAH8104789.1"/>
    <property type="molecule type" value="Genomic_DNA"/>
</dbReference>
<comment type="caution">
    <text evidence="2">The sequence shown here is derived from an EMBL/GenBank/DDBJ whole genome shotgun (WGS) entry which is preliminary data.</text>
</comment>
<protein>
    <recommendedName>
        <fullName evidence="4">Zinc-finger domain-containing protein</fullName>
    </recommendedName>
</protein>
<dbReference type="OrthoDB" id="2747179at2759"/>
<name>A0A8K0XSY0_9AGAR</name>
<evidence type="ECO:0000313" key="2">
    <source>
        <dbReference type="EMBL" id="KAH8104789.1"/>
    </source>
</evidence>
<dbReference type="Proteomes" id="UP000813824">
    <property type="component" value="Unassembled WGS sequence"/>
</dbReference>
<accession>A0A8K0XSY0</accession>
<reference evidence="2" key="1">
    <citation type="journal article" date="2021" name="New Phytol.">
        <title>Evolutionary innovations through gain and loss of genes in the ectomycorrhizal Boletales.</title>
        <authorList>
            <person name="Wu G."/>
            <person name="Miyauchi S."/>
            <person name="Morin E."/>
            <person name="Kuo A."/>
            <person name="Drula E."/>
            <person name="Varga T."/>
            <person name="Kohler A."/>
            <person name="Feng B."/>
            <person name="Cao Y."/>
            <person name="Lipzen A."/>
            <person name="Daum C."/>
            <person name="Hundley H."/>
            <person name="Pangilinan J."/>
            <person name="Johnson J."/>
            <person name="Barry K."/>
            <person name="LaButti K."/>
            <person name="Ng V."/>
            <person name="Ahrendt S."/>
            <person name="Min B."/>
            <person name="Choi I.G."/>
            <person name="Park H."/>
            <person name="Plett J.M."/>
            <person name="Magnuson J."/>
            <person name="Spatafora J.W."/>
            <person name="Nagy L.G."/>
            <person name="Henrissat B."/>
            <person name="Grigoriev I.V."/>
            <person name="Yang Z.L."/>
            <person name="Xu J."/>
            <person name="Martin F.M."/>
        </authorList>
    </citation>
    <scope>NUCLEOTIDE SEQUENCE</scope>
    <source>
        <strain evidence="2">KKN 215</strain>
    </source>
</reference>